<name>A0ABV1RD61_9ALTE</name>
<evidence type="ECO:0000256" key="1">
    <source>
        <dbReference type="ARBA" id="ARBA00001968"/>
    </source>
</evidence>
<feature type="site" description="Important for substrate specificity" evidence="4">
    <location>
        <position position="154"/>
    </location>
</feature>
<dbReference type="NCBIfam" id="TIGR00172">
    <property type="entry name" value="maf"/>
    <property type="match status" value="1"/>
</dbReference>
<dbReference type="PANTHER" id="PTHR43213:SF5">
    <property type="entry name" value="BIFUNCTIONAL DTTP_UTP PYROPHOSPHATASE_METHYLTRANSFERASE PROTEIN-RELATED"/>
    <property type="match status" value="1"/>
</dbReference>
<comment type="caution">
    <text evidence="5">The sequence shown here is derived from an EMBL/GenBank/DDBJ whole genome shotgun (WGS) entry which is preliminary data.</text>
</comment>
<dbReference type="EC" id="3.6.1.9" evidence="4"/>
<dbReference type="SUPFAM" id="SSF52972">
    <property type="entry name" value="ITPase-like"/>
    <property type="match status" value="1"/>
</dbReference>
<dbReference type="PANTHER" id="PTHR43213">
    <property type="entry name" value="BIFUNCTIONAL DTTP/UTP PYROPHOSPHATASE/METHYLTRANSFERASE PROTEIN-RELATED"/>
    <property type="match status" value="1"/>
</dbReference>
<feature type="site" description="Important for substrate specificity" evidence="4">
    <location>
        <position position="13"/>
    </location>
</feature>
<reference evidence="5 6" key="1">
    <citation type="submission" date="2024-06" db="EMBL/GenBank/DDBJ databases">
        <authorList>
            <person name="Chen R.Y."/>
        </authorList>
    </citation>
    <scope>NUCLEOTIDE SEQUENCE [LARGE SCALE GENOMIC DNA]</scope>
    <source>
        <strain evidence="5 6">D2</strain>
    </source>
</reference>
<evidence type="ECO:0000256" key="3">
    <source>
        <dbReference type="ARBA" id="ARBA00023080"/>
    </source>
</evidence>
<comment type="caution">
    <text evidence="4">Lacks conserved residue(s) required for the propagation of feature annotation.</text>
</comment>
<dbReference type="InterPro" id="IPR003697">
    <property type="entry name" value="Maf-like"/>
</dbReference>
<proteinExistence type="inferred from homology"/>
<accession>A0ABV1RD61</accession>
<keyword evidence="4" id="KW-0963">Cytoplasm</keyword>
<dbReference type="Proteomes" id="UP001467690">
    <property type="component" value="Unassembled WGS sequence"/>
</dbReference>
<feature type="active site" description="Proton acceptor" evidence="4">
    <location>
        <position position="71"/>
    </location>
</feature>
<dbReference type="InterPro" id="IPR029001">
    <property type="entry name" value="ITPase-like_fam"/>
</dbReference>
<dbReference type="EMBL" id="JBELOE010000076">
    <property type="protein sequence ID" value="MER2490864.1"/>
    <property type="molecule type" value="Genomic_DNA"/>
</dbReference>
<comment type="cofactor">
    <cofactor evidence="1 4">
        <name>a divalent metal cation</name>
        <dbReference type="ChEBI" id="CHEBI:60240"/>
    </cofactor>
</comment>
<comment type="subcellular location">
    <subcellularLocation>
        <location evidence="4">Cytoplasm</location>
    </subcellularLocation>
</comment>
<protein>
    <recommendedName>
        <fullName evidence="4">dTTP/UTP pyrophosphatase</fullName>
        <shortName evidence="4">dTTPase/UTPase</shortName>
        <ecNumber evidence="4">3.6.1.9</ecNumber>
    </recommendedName>
    <alternativeName>
        <fullName evidence="4">Nucleoside triphosphate pyrophosphatase</fullName>
    </alternativeName>
    <alternativeName>
        <fullName evidence="4">Nucleotide pyrophosphatase</fullName>
        <shortName evidence="4">Nucleotide PPase</shortName>
    </alternativeName>
</protein>
<comment type="similarity">
    <text evidence="4">Belongs to the Maf family. YhdE subfamily.</text>
</comment>
<dbReference type="RefSeq" id="WP_350400670.1">
    <property type="nucleotide sequence ID" value="NZ_JBELOE010000076.1"/>
</dbReference>
<dbReference type="Gene3D" id="3.90.950.10">
    <property type="match status" value="1"/>
</dbReference>
<dbReference type="CDD" id="cd00555">
    <property type="entry name" value="Maf"/>
    <property type="match status" value="1"/>
</dbReference>
<keyword evidence="3 4" id="KW-0546">Nucleotide metabolism</keyword>
<feature type="site" description="Important for substrate specificity" evidence="4">
    <location>
        <position position="72"/>
    </location>
</feature>
<comment type="function">
    <text evidence="4">Nucleoside triphosphate pyrophosphatase that hydrolyzes dTTP and UTP. May have a dual role in cell division arrest and in preventing the incorporation of modified nucleotides into cellular nucleic acids.</text>
</comment>
<gene>
    <name evidence="5" type="ORF">ABS311_03080</name>
</gene>
<organism evidence="5 6">
    <name type="scientific">Catenovulum sediminis</name>
    <dbReference type="NCBI Taxonomy" id="1740262"/>
    <lineage>
        <taxon>Bacteria</taxon>
        <taxon>Pseudomonadati</taxon>
        <taxon>Pseudomonadota</taxon>
        <taxon>Gammaproteobacteria</taxon>
        <taxon>Alteromonadales</taxon>
        <taxon>Alteromonadaceae</taxon>
        <taxon>Catenovulum</taxon>
    </lineage>
</organism>
<dbReference type="Pfam" id="PF02545">
    <property type="entry name" value="Maf"/>
    <property type="match status" value="1"/>
</dbReference>
<evidence type="ECO:0000256" key="2">
    <source>
        <dbReference type="ARBA" id="ARBA00022801"/>
    </source>
</evidence>
<sequence length="188" mass="20918">MTLKIYLASRSPRRHSLLKQLNVDFTQVDGEIDESVHSGENAQAYVARLALEKAKKGWSNSDRDRPVLGADTIVVVDGNILGKPVDFSDSRRMLKSMSNRSHQVMTAVAIYSSEQLLQTIVLSDVEFCELDDKQIETYWQTGEPQDKAGSYAIQGIGGQFVKKINGSYSAIVGLPLYETNQLLDKVYS</sequence>
<keyword evidence="2 4" id="KW-0378">Hydrolase</keyword>
<dbReference type="PIRSF" id="PIRSF006305">
    <property type="entry name" value="Maf"/>
    <property type="match status" value="1"/>
</dbReference>
<evidence type="ECO:0000313" key="6">
    <source>
        <dbReference type="Proteomes" id="UP001467690"/>
    </source>
</evidence>
<evidence type="ECO:0000256" key="4">
    <source>
        <dbReference type="HAMAP-Rule" id="MF_00528"/>
    </source>
</evidence>
<evidence type="ECO:0000313" key="5">
    <source>
        <dbReference type="EMBL" id="MER2490864.1"/>
    </source>
</evidence>
<comment type="catalytic activity">
    <reaction evidence="4">
        <text>dTTP + H2O = dTMP + diphosphate + H(+)</text>
        <dbReference type="Rhea" id="RHEA:28534"/>
        <dbReference type="ChEBI" id="CHEBI:15377"/>
        <dbReference type="ChEBI" id="CHEBI:15378"/>
        <dbReference type="ChEBI" id="CHEBI:33019"/>
        <dbReference type="ChEBI" id="CHEBI:37568"/>
        <dbReference type="ChEBI" id="CHEBI:63528"/>
        <dbReference type="EC" id="3.6.1.9"/>
    </reaction>
</comment>
<dbReference type="HAMAP" id="MF_00528">
    <property type="entry name" value="Maf"/>
    <property type="match status" value="1"/>
</dbReference>
<comment type="catalytic activity">
    <reaction evidence="4">
        <text>UTP + H2O = UMP + diphosphate + H(+)</text>
        <dbReference type="Rhea" id="RHEA:29395"/>
        <dbReference type="ChEBI" id="CHEBI:15377"/>
        <dbReference type="ChEBI" id="CHEBI:15378"/>
        <dbReference type="ChEBI" id="CHEBI:33019"/>
        <dbReference type="ChEBI" id="CHEBI:46398"/>
        <dbReference type="ChEBI" id="CHEBI:57865"/>
        <dbReference type="EC" id="3.6.1.9"/>
    </reaction>
</comment>
<keyword evidence="6" id="KW-1185">Reference proteome</keyword>